<evidence type="ECO:0000313" key="3">
    <source>
        <dbReference type="EMBL" id="KAK4345178.1"/>
    </source>
</evidence>
<sequence>MVAFIKVLAFIFYPAFMAQGCRESFKCNPDIVISQIKLEETFKVQLWNASIANTCESVISNVKLSIPNFDSVTKVVTVILSKSHDDIYDVDQSRSIDPHTDVYFT</sequence>
<dbReference type="EMBL" id="JAVYJV010000019">
    <property type="protein sequence ID" value="KAK4345178.1"/>
    <property type="molecule type" value="Genomic_DNA"/>
</dbReference>
<reference evidence="3" key="1">
    <citation type="submission" date="2023-12" db="EMBL/GenBank/DDBJ databases">
        <title>Genome assembly of Anisodus tanguticus.</title>
        <authorList>
            <person name="Wang Y.-J."/>
        </authorList>
    </citation>
    <scope>NUCLEOTIDE SEQUENCE</scope>
    <source>
        <strain evidence="3">KB-2021</strain>
        <tissue evidence="3">Leaf</tissue>
    </source>
</reference>
<accession>A0AAE1R4Z7</accession>
<organism evidence="3 4">
    <name type="scientific">Anisodus tanguticus</name>
    <dbReference type="NCBI Taxonomy" id="243964"/>
    <lineage>
        <taxon>Eukaryota</taxon>
        <taxon>Viridiplantae</taxon>
        <taxon>Streptophyta</taxon>
        <taxon>Embryophyta</taxon>
        <taxon>Tracheophyta</taxon>
        <taxon>Spermatophyta</taxon>
        <taxon>Magnoliopsida</taxon>
        <taxon>eudicotyledons</taxon>
        <taxon>Gunneridae</taxon>
        <taxon>Pentapetalae</taxon>
        <taxon>asterids</taxon>
        <taxon>lamiids</taxon>
        <taxon>Solanales</taxon>
        <taxon>Solanaceae</taxon>
        <taxon>Solanoideae</taxon>
        <taxon>Hyoscyameae</taxon>
        <taxon>Anisodus</taxon>
    </lineage>
</organism>
<protein>
    <submittedName>
        <fullName evidence="3">Uncharacterized protein</fullName>
    </submittedName>
</protein>
<dbReference type="Proteomes" id="UP001291623">
    <property type="component" value="Unassembled WGS sequence"/>
</dbReference>
<keyword evidence="1 2" id="KW-0732">Signal</keyword>
<gene>
    <name evidence="3" type="ORF">RND71_035354</name>
</gene>
<keyword evidence="4" id="KW-1185">Reference proteome</keyword>
<evidence type="ECO:0000256" key="1">
    <source>
        <dbReference type="ARBA" id="ARBA00022729"/>
    </source>
</evidence>
<feature type="chain" id="PRO_5042152282" evidence="2">
    <location>
        <begin position="21"/>
        <end position="105"/>
    </location>
</feature>
<dbReference type="Pfam" id="PF24068">
    <property type="entry name" value="TPD1_C"/>
    <property type="match status" value="1"/>
</dbReference>
<comment type="caution">
    <text evidence="3">The sequence shown here is derived from an EMBL/GenBank/DDBJ whole genome shotgun (WGS) entry which is preliminary data.</text>
</comment>
<name>A0AAE1R4Z7_9SOLA</name>
<feature type="signal peptide" evidence="2">
    <location>
        <begin position="1"/>
        <end position="20"/>
    </location>
</feature>
<evidence type="ECO:0000313" key="4">
    <source>
        <dbReference type="Proteomes" id="UP001291623"/>
    </source>
</evidence>
<dbReference type="InterPro" id="IPR040361">
    <property type="entry name" value="TPD1"/>
</dbReference>
<dbReference type="AlphaFoldDB" id="A0AAE1R4Z7"/>
<evidence type="ECO:0000256" key="2">
    <source>
        <dbReference type="SAM" id="SignalP"/>
    </source>
</evidence>
<proteinExistence type="predicted"/>
<dbReference type="PROSITE" id="PS51257">
    <property type="entry name" value="PROKAR_LIPOPROTEIN"/>
    <property type="match status" value="1"/>
</dbReference>